<dbReference type="OrthoDB" id="6426891at2759"/>
<comment type="caution">
    <text evidence="2">The sequence shown here is derived from an EMBL/GenBank/DDBJ whole genome shotgun (WGS) entry which is preliminary data.</text>
</comment>
<organism evidence="2 3">
    <name type="scientific">Caenorhabditis nigoni</name>
    <dbReference type="NCBI Taxonomy" id="1611254"/>
    <lineage>
        <taxon>Eukaryota</taxon>
        <taxon>Metazoa</taxon>
        <taxon>Ecdysozoa</taxon>
        <taxon>Nematoda</taxon>
        <taxon>Chromadorea</taxon>
        <taxon>Rhabditida</taxon>
        <taxon>Rhabditina</taxon>
        <taxon>Rhabditomorpha</taxon>
        <taxon>Rhabditoidea</taxon>
        <taxon>Rhabditidae</taxon>
        <taxon>Peloderinae</taxon>
        <taxon>Caenorhabditis</taxon>
    </lineage>
</organism>
<dbReference type="STRING" id="1611254.A0A2G5VTX6"/>
<name>A0A2G5VTX6_9PELO</name>
<gene>
    <name evidence="2" type="primary">Cnig_chr_I.g612</name>
    <name evidence="2" type="ORF">B9Z55_000612</name>
</gene>
<feature type="region of interest" description="Disordered" evidence="1">
    <location>
        <begin position="1"/>
        <end position="53"/>
    </location>
</feature>
<proteinExistence type="predicted"/>
<dbReference type="AlphaFoldDB" id="A0A2G5VTX6"/>
<protein>
    <submittedName>
        <fullName evidence="2">Uncharacterized protein</fullName>
    </submittedName>
</protein>
<dbReference type="EMBL" id="PDUG01000001">
    <property type="protein sequence ID" value="PIC55269.1"/>
    <property type="molecule type" value="Genomic_DNA"/>
</dbReference>
<accession>A0A2G5VTX6</accession>
<keyword evidence="3" id="KW-1185">Reference proteome</keyword>
<sequence length="108" mass="11796">MSDQDTRTEVLAHTRKRPQASTITSPPSARKHQADRIAPDKHQPTGQSFQPLEPILFPKGCSPWRPNADIGTIECKLIASLGVLRAVQRARDTTETAVLFGNNVPISG</sequence>
<reference evidence="3" key="1">
    <citation type="submission" date="2017-10" db="EMBL/GenBank/DDBJ databases">
        <title>Rapid genome shrinkage in a self-fertile nematode reveals novel sperm competition proteins.</title>
        <authorList>
            <person name="Yin D."/>
            <person name="Schwarz E.M."/>
            <person name="Thomas C.G."/>
            <person name="Felde R.L."/>
            <person name="Korf I.F."/>
            <person name="Cutter A.D."/>
            <person name="Schartner C.M."/>
            <person name="Ralston E.J."/>
            <person name="Meyer B.J."/>
            <person name="Haag E.S."/>
        </authorList>
    </citation>
    <scope>NUCLEOTIDE SEQUENCE [LARGE SCALE GENOMIC DNA]</scope>
    <source>
        <strain evidence="3">JU1422</strain>
    </source>
</reference>
<evidence type="ECO:0000313" key="2">
    <source>
        <dbReference type="EMBL" id="PIC55269.1"/>
    </source>
</evidence>
<evidence type="ECO:0000313" key="3">
    <source>
        <dbReference type="Proteomes" id="UP000230233"/>
    </source>
</evidence>
<feature type="compositionally biased region" description="Basic and acidic residues" evidence="1">
    <location>
        <begin position="32"/>
        <end position="43"/>
    </location>
</feature>
<dbReference type="Proteomes" id="UP000230233">
    <property type="component" value="Chromosome I"/>
</dbReference>
<feature type="compositionally biased region" description="Basic and acidic residues" evidence="1">
    <location>
        <begin position="1"/>
        <end position="12"/>
    </location>
</feature>
<evidence type="ECO:0000256" key="1">
    <source>
        <dbReference type="SAM" id="MobiDB-lite"/>
    </source>
</evidence>